<accession>A0A0G4J1E4</accession>
<protein>
    <submittedName>
        <fullName evidence="2">Uncharacterized protein</fullName>
    </submittedName>
</protein>
<gene>
    <name evidence="2" type="ORF">PBRA_002011</name>
    <name evidence="3" type="ORF">PLBR_LOCUS8638</name>
</gene>
<evidence type="ECO:0000256" key="1">
    <source>
        <dbReference type="SAM" id="MobiDB-lite"/>
    </source>
</evidence>
<geneLocation type="mitochondrion" evidence="3"/>
<organism evidence="2 4">
    <name type="scientific">Plasmodiophora brassicae</name>
    <name type="common">Clubroot disease agent</name>
    <dbReference type="NCBI Taxonomy" id="37360"/>
    <lineage>
        <taxon>Eukaryota</taxon>
        <taxon>Sar</taxon>
        <taxon>Rhizaria</taxon>
        <taxon>Endomyxa</taxon>
        <taxon>Phytomyxea</taxon>
        <taxon>Plasmodiophorida</taxon>
        <taxon>Plasmodiophoridae</taxon>
        <taxon>Plasmodiophora</taxon>
    </lineage>
</organism>
<keyword evidence="4" id="KW-1185">Reference proteome</keyword>
<feature type="region of interest" description="Disordered" evidence="1">
    <location>
        <begin position="147"/>
        <end position="216"/>
    </location>
</feature>
<dbReference type="OMA" id="LQLIHKP"/>
<evidence type="ECO:0000313" key="2">
    <source>
        <dbReference type="EMBL" id="CEP01405.1"/>
    </source>
</evidence>
<name>A0A0G4J1E4_PLABS</name>
<proteinExistence type="predicted"/>
<feature type="region of interest" description="Disordered" evidence="1">
    <location>
        <begin position="123"/>
        <end position="142"/>
    </location>
</feature>
<evidence type="ECO:0000313" key="4">
    <source>
        <dbReference type="Proteomes" id="UP000039324"/>
    </source>
</evidence>
<reference evidence="2 4" key="1">
    <citation type="submission" date="2015-02" db="EMBL/GenBank/DDBJ databases">
        <authorList>
            <person name="Chooi Y.-H."/>
        </authorList>
    </citation>
    <scope>NUCLEOTIDE SEQUENCE [LARGE SCALE GENOMIC DNA]</scope>
    <source>
        <strain evidence="2">E3</strain>
    </source>
</reference>
<dbReference type="OrthoDB" id="120918at2759"/>
<dbReference type="EMBL" id="OVEO01000017">
    <property type="protein sequence ID" value="SPR01423.1"/>
    <property type="molecule type" value="Genomic_DNA"/>
</dbReference>
<dbReference type="Proteomes" id="UP000290189">
    <property type="component" value="Unassembled WGS sequence"/>
</dbReference>
<keyword evidence="3" id="KW-0496">Mitochondrion</keyword>
<dbReference type="Proteomes" id="UP000039324">
    <property type="component" value="Unassembled WGS sequence"/>
</dbReference>
<evidence type="ECO:0000313" key="5">
    <source>
        <dbReference type="Proteomes" id="UP000290189"/>
    </source>
</evidence>
<dbReference type="PANTHER" id="PTHR37558">
    <property type="entry name" value="HTH CENPB-TYPE DOMAIN-CONTAINING PROTEIN"/>
    <property type="match status" value="1"/>
</dbReference>
<feature type="compositionally biased region" description="Low complexity" evidence="1">
    <location>
        <begin position="167"/>
        <end position="179"/>
    </location>
</feature>
<dbReference type="AlphaFoldDB" id="A0A0G4J1E4"/>
<dbReference type="PANTHER" id="PTHR37558:SF1">
    <property type="entry name" value="HTH CENPB-TYPE DOMAIN-CONTAINING PROTEIN"/>
    <property type="match status" value="1"/>
</dbReference>
<feature type="compositionally biased region" description="Polar residues" evidence="1">
    <location>
        <begin position="196"/>
        <end position="205"/>
    </location>
</feature>
<sequence length="264" mass="30487">MQANQPARSGIDAPERAPVKRKAFRFRIHHDIDLLKEVQANRPFAAAHGDVRAAWDFIAANLSRYFDTDLSSTAAQRRFDALVRAFNKKEMESLRASVTDEEFEERDRYLTELKQMMDDAEIERAERASKTEERAKAKDAAVKKMMEQTLLRLEPRKPRPRKRSPSKRWASSDSSSTDSGVGPDEPGKRPAKTRRSSANSSQDDTLMSWLESQKESHKARLELLQRQMELNEQRFALERSERVQSLQLQGKLMDLIDKMIQKLQ</sequence>
<dbReference type="EMBL" id="CDSF01000112">
    <property type="protein sequence ID" value="CEP01405.1"/>
    <property type="molecule type" value="Genomic_DNA"/>
</dbReference>
<evidence type="ECO:0000313" key="3">
    <source>
        <dbReference type="EMBL" id="SPR01423.1"/>
    </source>
</evidence>
<reference evidence="3 5" key="2">
    <citation type="submission" date="2018-03" db="EMBL/GenBank/DDBJ databases">
        <authorList>
            <person name="Fogelqvist J."/>
        </authorList>
    </citation>
    <scope>NUCLEOTIDE SEQUENCE [LARGE SCALE GENOMIC DNA]</scope>
</reference>